<feature type="chain" id="PRO_5045254754" evidence="1">
    <location>
        <begin position="16"/>
        <end position="174"/>
    </location>
</feature>
<evidence type="ECO:0000256" key="1">
    <source>
        <dbReference type="SAM" id="SignalP"/>
    </source>
</evidence>
<dbReference type="EMBL" id="JAHUTJ010050686">
    <property type="protein sequence ID" value="MED6284285.1"/>
    <property type="molecule type" value="Genomic_DNA"/>
</dbReference>
<comment type="caution">
    <text evidence="2">The sequence shown here is derived from an EMBL/GenBank/DDBJ whole genome shotgun (WGS) entry which is preliminary data.</text>
</comment>
<evidence type="ECO:0000313" key="3">
    <source>
        <dbReference type="Proteomes" id="UP001352852"/>
    </source>
</evidence>
<protein>
    <submittedName>
        <fullName evidence="2">Uncharacterized protein</fullName>
    </submittedName>
</protein>
<name>A0ABU7EAS0_9TELE</name>
<sequence length="174" mass="19918">MMVLLLVFYQPTSFGQFLTECLVKTSSFVQEYYRTSTVVIGVYEHTHVLSKYCVTVQILCIAHTHSASFMYPDSICSLVVLHLQRGGVPGYSLFYTEEEVQSSQLSPRLPSLYHVHPLVDRYQVGPRWTVVFRSDHQLFHPRAHVRLLWHGRLGTSYAEVPLVEEVPHHNSDGG</sequence>
<dbReference type="Proteomes" id="UP001352852">
    <property type="component" value="Unassembled WGS sequence"/>
</dbReference>
<reference evidence="2 3" key="1">
    <citation type="submission" date="2021-06" db="EMBL/GenBank/DDBJ databases">
        <authorList>
            <person name="Palmer J.M."/>
        </authorList>
    </citation>
    <scope>NUCLEOTIDE SEQUENCE [LARGE SCALE GENOMIC DNA]</scope>
    <source>
        <strain evidence="2 3">CL_MEX2019</strain>
        <tissue evidence="2">Muscle</tissue>
    </source>
</reference>
<accession>A0ABU7EAS0</accession>
<gene>
    <name evidence="2" type="ORF">CHARACLAT_017689</name>
</gene>
<feature type="signal peptide" evidence="1">
    <location>
        <begin position="1"/>
        <end position="15"/>
    </location>
</feature>
<evidence type="ECO:0000313" key="2">
    <source>
        <dbReference type="EMBL" id="MED6284285.1"/>
    </source>
</evidence>
<proteinExistence type="predicted"/>
<keyword evidence="3" id="KW-1185">Reference proteome</keyword>
<organism evidence="2 3">
    <name type="scientific">Characodon lateralis</name>
    <dbReference type="NCBI Taxonomy" id="208331"/>
    <lineage>
        <taxon>Eukaryota</taxon>
        <taxon>Metazoa</taxon>
        <taxon>Chordata</taxon>
        <taxon>Craniata</taxon>
        <taxon>Vertebrata</taxon>
        <taxon>Euteleostomi</taxon>
        <taxon>Actinopterygii</taxon>
        <taxon>Neopterygii</taxon>
        <taxon>Teleostei</taxon>
        <taxon>Neoteleostei</taxon>
        <taxon>Acanthomorphata</taxon>
        <taxon>Ovalentaria</taxon>
        <taxon>Atherinomorphae</taxon>
        <taxon>Cyprinodontiformes</taxon>
        <taxon>Goodeidae</taxon>
        <taxon>Characodon</taxon>
    </lineage>
</organism>
<keyword evidence="1" id="KW-0732">Signal</keyword>